<dbReference type="PROSITE" id="PS00571">
    <property type="entry name" value="AMIDASES"/>
    <property type="match status" value="1"/>
</dbReference>
<dbReference type="Gene3D" id="3.90.1300.10">
    <property type="entry name" value="Amidase signature (AS) domain"/>
    <property type="match status" value="1"/>
</dbReference>
<dbReference type="NCBIfam" id="NF006169">
    <property type="entry name" value="PRK08310.1"/>
    <property type="match status" value="1"/>
</dbReference>
<dbReference type="InterPro" id="IPR020556">
    <property type="entry name" value="Amidase_CS"/>
</dbReference>
<dbReference type="EMBL" id="FNDG01000004">
    <property type="protein sequence ID" value="SDH32463.1"/>
    <property type="molecule type" value="Genomic_DNA"/>
</dbReference>
<dbReference type="RefSeq" id="WP_084303912.1">
    <property type="nucleotide sequence ID" value="NZ_FNDG01000004.1"/>
</dbReference>
<dbReference type="SUPFAM" id="SSF75304">
    <property type="entry name" value="Amidase signature (AS) enzymes"/>
    <property type="match status" value="1"/>
</dbReference>
<feature type="domain" description="Amidase" evidence="1">
    <location>
        <begin position="261"/>
        <end position="376"/>
    </location>
</feature>
<feature type="domain" description="Amidase" evidence="1">
    <location>
        <begin position="19"/>
        <end position="195"/>
    </location>
</feature>
<dbReference type="PANTHER" id="PTHR46310:SF7">
    <property type="entry name" value="AMIDASE 1"/>
    <property type="match status" value="1"/>
</dbReference>
<dbReference type="Proteomes" id="UP000198606">
    <property type="component" value="Unassembled WGS sequence"/>
</dbReference>
<reference evidence="2 3" key="1">
    <citation type="submission" date="2016-10" db="EMBL/GenBank/DDBJ databases">
        <authorList>
            <person name="de Groot N.N."/>
        </authorList>
    </citation>
    <scope>NUCLEOTIDE SEQUENCE [LARGE SCALE GENOMIC DNA]</scope>
    <source>
        <strain evidence="2 3">LMG 18387</strain>
    </source>
</reference>
<evidence type="ECO:0000313" key="2">
    <source>
        <dbReference type="EMBL" id="SDH32463.1"/>
    </source>
</evidence>
<organism evidence="2 3">
    <name type="scientific">Phytopseudomonas flavescens</name>
    <dbReference type="NCBI Taxonomy" id="29435"/>
    <lineage>
        <taxon>Bacteria</taxon>
        <taxon>Pseudomonadati</taxon>
        <taxon>Pseudomonadota</taxon>
        <taxon>Gammaproteobacteria</taxon>
        <taxon>Pseudomonadales</taxon>
        <taxon>Pseudomonadaceae</taxon>
        <taxon>Phytopseudomonas</taxon>
    </lineage>
</organism>
<name>A0A1G8BHG2_9GAMM</name>
<sequence length="383" mass="39883">MKLANGMITDDPIHLAATGSGPLDGLSFAVKDVMAIAGHRTGCGHPLWRDSHPPAQSTSPLIEQLLAAGATLTGKTHTDELTYSLAGSNVHYGTPPNPAVPGATAGGSSSGSASVVAAGLVDFAMGSDTGGSIRIPASYCGIHGLRPSHGALTYAHCAQLARSFDCLGWFARDGETLERVGKVLLPASEHRLQRVLLVSNVREEAGEAVLAQFNSWLTLSRLPLPCDGWQALPSLADFANDFRTLQAFEAWQEYGSWISRHQPQFGPGVKERFANASRVSAADAAAAQKRLGVLRGQLDALLGDDGVLCLPTAPSPAIALTASDEQVEQIRLATQRMTAIAGVGGLPQVSVPLLQSADGPVGVSLIGPRGSDRALLALARQLS</sequence>
<dbReference type="InterPro" id="IPR036928">
    <property type="entry name" value="AS_sf"/>
</dbReference>
<dbReference type="InterPro" id="IPR023631">
    <property type="entry name" value="Amidase_dom"/>
</dbReference>
<protein>
    <submittedName>
        <fullName evidence="2">Amidase</fullName>
    </submittedName>
</protein>
<evidence type="ECO:0000313" key="3">
    <source>
        <dbReference type="Proteomes" id="UP000198606"/>
    </source>
</evidence>
<dbReference type="STRING" id="29435.SAMN05216588_10440"/>
<dbReference type="AlphaFoldDB" id="A0A1G8BHG2"/>
<dbReference type="Pfam" id="PF01425">
    <property type="entry name" value="Amidase"/>
    <property type="match status" value="2"/>
</dbReference>
<dbReference type="PANTHER" id="PTHR46310">
    <property type="entry name" value="AMIDASE 1"/>
    <property type="match status" value="1"/>
</dbReference>
<proteinExistence type="predicted"/>
<gene>
    <name evidence="2" type="ORF">SAMN05216588_10440</name>
</gene>
<evidence type="ECO:0000259" key="1">
    <source>
        <dbReference type="Pfam" id="PF01425"/>
    </source>
</evidence>
<accession>A0A1G8BHG2</accession>